<keyword evidence="3" id="KW-1185">Reference proteome</keyword>
<feature type="transmembrane region" description="Helical" evidence="1">
    <location>
        <begin position="271"/>
        <end position="291"/>
    </location>
</feature>
<feature type="transmembrane region" description="Helical" evidence="1">
    <location>
        <begin position="406"/>
        <end position="424"/>
    </location>
</feature>
<sequence>MARRSARPGSSAPWELCGVLAATSLLAGLLCAWSVLTPAYRPPDEAQHLSTALRLATGGGYPPHGQALMDPAVLASYRWVGYTGPRVQLTPRPPALAEPPSMASLRAPGLPRPATSVDQMTQHPPGYYALLAAAITGLGLDGASPQAMILVLRLLSAALLLPVPLLCFLAARRLGLPPQVGVVAAFLPAAWVQFTHIGASINNGTLTVLASSLAVVLLLPIAQGDVRARRALAAGGAVTLALLTKGFGLALLPTVAVAYVGAVRAVGVRRALPSAVMAAAAILPGTSWWLFNIVRYGQLQPSRPPGTAWSKGLADLAGWAGTFLDFLAWTMWGALGSQEGRPPRLLYIATTVLLVVLLGVGSWILRRQPVEVILLHSVWLGPLAIITYGSVREFLITGAVRGAQGRYLQVAVVSMAVLALAPLVRTRLALILGPVVATLVGAGGLVFGLWLFWGTSAGAGRFESLTSWWPGATVVVGLAAVTIAGAAVLGAVALVRLLPARPPAASTEPAAPRARAL</sequence>
<name>A0A927N4D3_9ACTN</name>
<keyword evidence="2" id="KW-0808">Transferase</keyword>
<keyword evidence="1" id="KW-0812">Transmembrane</keyword>
<protein>
    <submittedName>
        <fullName evidence="2">4-amino-4-deoxy-L-arabinose transferase-like glycosyltransferase</fullName>
    </submittedName>
</protein>
<keyword evidence="1" id="KW-1133">Transmembrane helix</keyword>
<dbReference type="AlphaFoldDB" id="A0A927N4D3"/>
<feature type="transmembrane region" description="Helical" evidence="1">
    <location>
        <begin position="372"/>
        <end position="391"/>
    </location>
</feature>
<feature type="transmembrane region" description="Helical" evidence="1">
    <location>
        <begin position="150"/>
        <end position="171"/>
    </location>
</feature>
<dbReference type="GO" id="GO:0016740">
    <property type="term" value="F:transferase activity"/>
    <property type="evidence" value="ECO:0007669"/>
    <property type="project" value="UniProtKB-KW"/>
</dbReference>
<feature type="transmembrane region" description="Helical" evidence="1">
    <location>
        <begin position="191"/>
        <end position="219"/>
    </location>
</feature>
<evidence type="ECO:0000313" key="3">
    <source>
        <dbReference type="Proteomes" id="UP000638648"/>
    </source>
</evidence>
<dbReference type="EMBL" id="JADBEM010000001">
    <property type="protein sequence ID" value="MBE1612455.1"/>
    <property type="molecule type" value="Genomic_DNA"/>
</dbReference>
<feature type="transmembrane region" description="Helical" evidence="1">
    <location>
        <begin position="431"/>
        <end position="453"/>
    </location>
</feature>
<feature type="transmembrane region" description="Helical" evidence="1">
    <location>
        <begin position="344"/>
        <end position="365"/>
    </location>
</feature>
<evidence type="ECO:0000313" key="2">
    <source>
        <dbReference type="EMBL" id="MBE1612455.1"/>
    </source>
</evidence>
<feature type="transmembrane region" description="Helical" evidence="1">
    <location>
        <begin position="12"/>
        <end position="36"/>
    </location>
</feature>
<evidence type="ECO:0000256" key="1">
    <source>
        <dbReference type="SAM" id="Phobius"/>
    </source>
</evidence>
<organism evidence="2 3">
    <name type="scientific">Actinopolymorpha pittospori</name>
    <dbReference type="NCBI Taxonomy" id="648752"/>
    <lineage>
        <taxon>Bacteria</taxon>
        <taxon>Bacillati</taxon>
        <taxon>Actinomycetota</taxon>
        <taxon>Actinomycetes</taxon>
        <taxon>Propionibacteriales</taxon>
        <taxon>Actinopolymorphaceae</taxon>
        <taxon>Actinopolymorpha</taxon>
    </lineage>
</organism>
<keyword evidence="1" id="KW-0472">Membrane</keyword>
<feature type="transmembrane region" description="Helical" evidence="1">
    <location>
        <begin position="231"/>
        <end position="259"/>
    </location>
</feature>
<accession>A0A927N4D3</accession>
<proteinExistence type="predicted"/>
<comment type="caution">
    <text evidence="2">The sequence shown here is derived from an EMBL/GenBank/DDBJ whole genome shotgun (WGS) entry which is preliminary data.</text>
</comment>
<dbReference type="RefSeq" id="WP_192755499.1">
    <property type="nucleotide sequence ID" value="NZ_BAABJL010000194.1"/>
</dbReference>
<gene>
    <name evidence="2" type="ORF">HEB94_009303</name>
</gene>
<reference evidence="2" key="1">
    <citation type="submission" date="2020-10" db="EMBL/GenBank/DDBJ databases">
        <title>Sequencing the genomes of 1000 actinobacteria strains.</title>
        <authorList>
            <person name="Klenk H.-P."/>
        </authorList>
    </citation>
    <scope>NUCLEOTIDE SEQUENCE</scope>
    <source>
        <strain evidence="2">DSM 45354</strain>
    </source>
</reference>
<dbReference type="Proteomes" id="UP000638648">
    <property type="component" value="Unassembled WGS sequence"/>
</dbReference>
<feature type="transmembrane region" description="Helical" evidence="1">
    <location>
        <begin position="312"/>
        <end position="332"/>
    </location>
</feature>
<feature type="transmembrane region" description="Helical" evidence="1">
    <location>
        <begin position="473"/>
        <end position="495"/>
    </location>
</feature>